<sequence length="298" mass="32407">MTSWYRYLCASSRSPHSSQEKYTTTSSKATVPCRREEREATGVTCSSLEDGGPGAPRSLSRTRTPSPHRGGSMGSGPHCPSAHPRSQKTWCCWLRSGIGPQGDSDPTSLTHPFAPVCSFRDSDSDCFVLSTLPYLITPAVTRTHVTVQDVSWGFSVETGWVWGPLTSAGPLNEDAAIRLSAVGTMALLVPSLSSWSPGKGNHHEAAARCLTPRRRHTQKRPSLDLHGLHAEGPLGADTLTEGLQHCEGRPGSFSEMPWPDCWGPACNRSCMRFKLSFPTPQRSRKLDDKYHCGCPTAC</sequence>
<evidence type="ECO:0000313" key="3">
    <source>
        <dbReference type="Proteomes" id="UP000010552"/>
    </source>
</evidence>
<gene>
    <name evidence="2" type="ORF">PAL_GLEAN10000515</name>
</gene>
<accession>L5L397</accession>
<keyword evidence="3" id="KW-1185">Reference proteome</keyword>
<dbReference type="EMBL" id="KB030345">
    <property type="protein sequence ID" value="ELK18117.1"/>
    <property type="molecule type" value="Genomic_DNA"/>
</dbReference>
<evidence type="ECO:0000313" key="2">
    <source>
        <dbReference type="EMBL" id="ELK18117.1"/>
    </source>
</evidence>
<reference evidence="3" key="1">
    <citation type="journal article" date="2013" name="Science">
        <title>Comparative analysis of bat genomes provides insight into the evolution of flight and immunity.</title>
        <authorList>
            <person name="Zhang G."/>
            <person name="Cowled C."/>
            <person name="Shi Z."/>
            <person name="Huang Z."/>
            <person name="Bishop-Lilly K.A."/>
            <person name="Fang X."/>
            <person name="Wynne J.W."/>
            <person name="Xiong Z."/>
            <person name="Baker M.L."/>
            <person name="Zhao W."/>
            <person name="Tachedjian M."/>
            <person name="Zhu Y."/>
            <person name="Zhou P."/>
            <person name="Jiang X."/>
            <person name="Ng J."/>
            <person name="Yang L."/>
            <person name="Wu L."/>
            <person name="Xiao J."/>
            <person name="Feng Y."/>
            <person name="Chen Y."/>
            <person name="Sun X."/>
            <person name="Zhang Y."/>
            <person name="Marsh G.A."/>
            <person name="Crameri G."/>
            <person name="Broder C.C."/>
            <person name="Frey K.G."/>
            <person name="Wang L.F."/>
            <person name="Wang J."/>
        </authorList>
    </citation>
    <scope>NUCLEOTIDE SEQUENCE [LARGE SCALE GENOMIC DNA]</scope>
</reference>
<dbReference type="InParanoid" id="L5L397"/>
<dbReference type="Proteomes" id="UP000010552">
    <property type="component" value="Unassembled WGS sequence"/>
</dbReference>
<organism evidence="2 3">
    <name type="scientific">Pteropus alecto</name>
    <name type="common">Black flying fox</name>
    <dbReference type="NCBI Taxonomy" id="9402"/>
    <lineage>
        <taxon>Eukaryota</taxon>
        <taxon>Metazoa</taxon>
        <taxon>Chordata</taxon>
        <taxon>Craniata</taxon>
        <taxon>Vertebrata</taxon>
        <taxon>Euteleostomi</taxon>
        <taxon>Mammalia</taxon>
        <taxon>Eutheria</taxon>
        <taxon>Laurasiatheria</taxon>
        <taxon>Chiroptera</taxon>
        <taxon>Yinpterochiroptera</taxon>
        <taxon>Pteropodoidea</taxon>
        <taxon>Pteropodidae</taxon>
        <taxon>Pteropodinae</taxon>
        <taxon>Pteropus</taxon>
    </lineage>
</organism>
<proteinExistence type="predicted"/>
<evidence type="ECO:0000256" key="1">
    <source>
        <dbReference type="SAM" id="MobiDB-lite"/>
    </source>
</evidence>
<protein>
    <submittedName>
        <fullName evidence="2">Uncharacterized protein</fullName>
    </submittedName>
</protein>
<feature type="region of interest" description="Disordered" evidence="1">
    <location>
        <begin position="15"/>
        <end position="82"/>
    </location>
</feature>
<name>L5L397_PTEAL</name>
<feature type="compositionally biased region" description="Polar residues" evidence="1">
    <location>
        <begin position="15"/>
        <end position="29"/>
    </location>
</feature>
<dbReference type="AlphaFoldDB" id="L5L397"/>